<feature type="chain" id="PRO_5015418176" evidence="1">
    <location>
        <begin position="18"/>
        <end position="759"/>
    </location>
</feature>
<dbReference type="Pfam" id="PF12708">
    <property type="entry name" value="Pect-lyase_RHGA_epim"/>
    <property type="match status" value="2"/>
</dbReference>
<feature type="domain" description="Rhamnogalacturonase A/B/Epimerase-like pectate lyase" evidence="2">
    <location>
        <begin position="399"/>
        <end position="460"/>
    </location>
</feature>
<evidence type="ECO:0000313" key="4">
    <source>
        <dbReference type="Proteomes" id="UP000240493"/>
    </source>
</evidence>
<dbReference type="GO" id="GO:0016787">
    <property type="term" value="F:hydrolase activity"/>
    <property type="evidence" value="ECO:0007669"/>
    <property type="project" value="UniProtKB-KW"/>
</dbReference>
<dbReference type="Gene3D" id="2.160.20.10">
    <property type="entry name" value="Single-stranded right-handed beta-helix, Pectin lyase-like"/>
    <property type="match status" value="2"/>
</dbReference>
<keyword evidence="3" id="KW-0378">Hydrolase</keyword>
<dbReference type="InterPro" id="IPR011050">
    <property type="entry name" value="Pectin_lyase_fold/virulence"/>
</dbReference>
<feature type="domain" description="Rhamnogalacturonase A/B/Epimerase-like pectate lyase" evidence="2">
    <location>
        <begin position="76"/>
        <end position="276"/>
    </location>
</feature>
<dbReference type="STRING" id="1042311.A0A2T3YSX3"/>
<reference evidence="3 4" key="1">
    <citation type="submission" date="2016-07" db="EMBL/GenBank/DDBJ databases">
        <title>Multiple horizontal gene transfer events from other fungi enriched the ability of initially mycotrophic Trichoderma (Ascomycota) to feed on dead plant biomass.</title>
        <authorList>
            <consortium name="DOE Joint Genome Institute"/>
            <person name="Aerts A."/>
            <person name="Atanasova L."/>
            <person name="Chenthamara K."/>
            <person name="Zhang J."/>
            <person name="Grujic M."/>
            <person name="Henrissat B."/>
            <person name="Kuo A."/>
            <person name="Salamov A."/>
            <person name="Lipzen A."/>
            <person name="Labutti K."/>
            <person name="Barry K."/>
            <person name="Miao Y."/>
            <person name="Rahimi M.J."/>
            <person name="Shen Q."/>
            <person name="Grigoriev I.V."/>
            <person name="Kubicek C.P."/>
            <person name="Druzhinina I.S."/>
        </authorList>
    </citation>
    <scope>NUCLEOTIDE SEQUENCE [LARGE SCALE GENOMIC DNA]</scope>
    <source>
        <strain evidence="3 4">CBS 433.97</strain>
    </source>
</reference>
<dbReference type="OrthoDB" id="1046782at2759"/>
<keyword evidence="4" id="KW-1185">Reference proteome</keyword>
<accession>A0A2T3YSX3</accession>
<dbReference type="AlphaFoldDB" id="A0A2T3YSX3"/>
<evidence type="ECO:0000259" key="2">
    <source>
        <dbReference type="Pfam" id="PF12708"/>
    </source>
</evidence>
<name>A0A2T3YSX3_TRIA4</name>
<protein>
    <submittedName>
        <fullName evidence="3">Glycoside hydrolase family 55 protein</fullName>
    </submittedName>
</protein>
<evidence type="ECO:0000313" key="3">
    <source>
        <dbReference type="EMBL" id="PTB35637.1"/>
    </source>
</evidence>
<keyword evidence="1" id="KW-0732">Signal</keyword>
<dbReference type="FunFam" id="2.160.20.10:FF:000049">
    <property type="entry name" value="Putative exo-beta-1,3-glucanase"/>
    <property type="match status" value="1"/>
</dbReference>
<gene>
    <name evidence="3" type="ORF">M441DRAFT_152803</name>
</gene>
<dbReference type="InterPro" id="IPR012334">
    <property type="entry name" value="Pectin_lyas_fold"/>
</dbReference>
<dbReference type="Proteomes" id="UP000240493">
    <property type="component" value="Unassembled WGS sequence"/>
</dbReference>
<dbReference type="CDD" id="cd23668">
    <property type="entry name" value="GH55_beta13glucanase-like"/>
    <property type="match status" value="1"/>
</dbReference>
<evidence type="ECO:0000256" key="1">
    <source>
        <dbReference type="SAM" id="SignalP"/>
    </source>
</evidence>
<dbReference type="EMBL" id="KZ679274">
    <property type="protein sequence ID" value="PTB35637.1"/>
    <property type="molecule type" value="Genomic_DNA"/>
</dbReference>
<dbReference type="InterPro" id="IPR024535">
    <property type="entry name" value="RHGA/B-epi-like_pectate_lyase"/>
</dbReference>
<dbReference type="SUPFAM" id="SSF51126">
    <property type="entry name" value="Pectin lyase-like"/>
    <property type="match status" value="2"/>
</dbReference>
<feature type="signal peptide" evidence="1">
    <location>
        <begin position="1"/>
        <end position="17"/>
    </location>
</feature>
<sequence>MLKSLTAAVAFLGAVTASPAVLRHHGRSALQPRANSSFWYASMDHTGQFKGSAPYVSDPDSYNVFVAVNPGDAGSLQNAIDSAGSGNRQNEWLASQPRVVYIPSGTYELQNTLNMRTDTILFGDATNPPVIKAAAGFSDKYLVNGQDPSTGEAGELSFAVGLKNVILDTTAVDGSSGISALYWGVAQACQLQNVKITLAPSVNGKGHTGVQLGRGSTLALADIRIENGQTGIWHNGHQQALYKSIYFYKNTVGMLISGGNTISLLSPTFDSVGTGVSNTGGSPFIGIVDATSINSGVTFTTSVYPSIVIDNLTKDSDSDVAVIRGTTTVGASKNVINYSYGNTVGGNPVYGGVNGNTTRPSGVAPGGRIPAVVVPNYANSPVSDFINVKDPSQNGGQTVKGDGSTDDSAALNKVLQFAATNNKIAYFPFGDYRVESTLLVPVGSQLVGEAWATISGGGDFFKDSSNPKPVVQVGNEGDVGVAQLQDFRFTVSDVLPGAIIVQFNAAGDKPGDVALFNSLVTVGGTHGASALTNACTDASNECQAAFIGLHFTENSSVYVENTWNWVADHITEGFNGGSNIAAKGGALVESTKGTWLNGLGSEHWWLYQLNLKSASNVAVTLLQSETNYDQGDNTQQVPPAPWTADVKGWGDPDFSWCDDTARCHMGLANFVQGGSDIYYYGSASWAFFSGPGYQGCSGSYQCQDYMHFISSTPTNLQMYGMCSKDTSVALRLGDGTKINAQPDFTGGWSPGADIGRYTS</sequence>
<proteinExistence type="predicted"/>
<organism evidence="3 4">
    <name type="scientific">Trichoderma asperellum (strain ATCC 204424 / CBS 433.97 / NBRC 101777)</name>
    <dbReference type="NCBI Taxonomy" id="1042311"/>
    <lineage>
        <taxon>Eukaryota</taxon>
        <taxon>Fungi</taxon>
        <taxon>Dikarya</taxon>
        <taxon>Ascomycota</taxon>
        <taxon>Pezizomycotina</taxon>
        <taxon>Sordariomycetes</taxon>
        <taxon>Hypocreomycetidae</taxon>
        <taxon>Hypocreales</taxon>
        <taxon>Hypocreaceae</taxon>
        <taxon>Trichoderma</taxon>
    </lineage>
</organism>